<organism evidence="10 11">
    <name type="scientific">Paramecium tetraurelia</name>
    <dbReference type="NCBI Taxonomy" id="5888"/>
    <lineage>
        <taxon>Eukaryota</taxon>
        <taxon>Sar</taxon>
        <taxon>Alveolata</taxon>
        <taxon>Ciliophora</taxon>
        <taxon>Intramacronucleata</taxon>
        <taxon>Oligohymenophorea</taxon>
        <taxon>Peniculida</taxon>
        <taxon>Parameciidae</taxon>
        <taxon>Paramecium</taxon>
    </lineage>
</organism>
<sequence>MQNNIFEPATTDLNTIQKFQLHSKFLSKNNVPVEIMSYQNLLFKKSQKSFKMTKLNCTLRYQIKHESTSIILRLEKDDCKFKEYLFLDKSEPWELKLKSQIPQLDYQTYYELEKLIGSGSFASVYMAKRKADGIKLAIKAFLKKMLIQKDPDKWRETIDNEMKVMKSLDHTSILKCYDHFENRAQCYIVMDLARGGTLEQGLKKLEEPLPFLTAKVIFRQIVEAIKHMHERGYMHRDLKPSNILLKRPMVLKQFSLIAQTDPNIVVSDFGVSSEIKKDMDIGKYCGSPGFMAPEVILCETNKNLTYDEKCDIFSLGCILYRLITNKPLFNGQNSLAMKQQNKECNLDWTKIHEELYQNQALTNLLSKMLSQDPRQRPSCEEILNSKILQVQLDNDGCPLFINYKKPKSSSIQQIKTARPSIKSISNSKLPQLSPNHFTFNNHNNNNHNNNHTNKRSGNFLLPPINSRLQTEQSQY</sequence>
<dbReference type="GO" id="GO:0004674">
    <property type="term" value="F:protein serine/threonine kinase activity"/>
    <property type="evidence" value="ECO:0000318"/>
    <property type="project" value="GO_Central"/>
</dbReference>
<dbReference type="SUPFAM" id="SSF56112">
    <property type="entry name" value="Protein kinase-like (PK-like)"/>
    <property type="match status" value="1"/>
</dbReference>
<evidence type="ECO:0000256" key="8">
    <source>
        <dbReference type="SAM" id="MobiDB-lite"/>
    </source>
</evidence>
<dbReference type="InParanoid" id="A0DDV0"/>
<dbReference type="OMA" id="SEPWELK"/>
<dbReference type="InterPro" id="IPR008271">
    <property type="entry name" value="Ser/Thr_kinase_AS"/>
</dbReference>
<evidence type="ECO:0000313" key="10">
    <source>
        <dbReference type="EMBL" id="CAK81217.1"/>
    </source>
</evidence>
<keyword evidence="5 6" id="KW-0067">ATP-binding</keyword>
<keyword evidence="11" id="KW-1185">Reference proteome</keyword>
<dbReference type="OrthoDB" id="10252171at2759"/>
<dbReference type="RefSeq" id="XP_001448614.1">
    <property type="nucleotide sequence ID" value="XM_001448577.1"/>
</dbReference>
<dbReference type="Pfam" id="PF00069">
    <property type="entry name" value="Pkinase"/>
    <property type="match status" value="1"/>
</dbReference>
<dbReference type="SMART" id="SM00220">
    <property type="entry name" value="S_TKc"/>
    <property type="match status" value="1"/>
</dbReference>
<gene>
    <name evidence="10" type="ORF">GSPATT00016058001</name>
</gene>
<evidence type="ECO:0000256" key="2">
    <source>
        <dbReference type="ARBA" id="ARBA00022679"/>
    </source>
</evidence>
<comment type="similarity">
    <text evidence="7">Belongs to the protein kinase superfamily.</text>
</comment>
<dbReference type="Proteomes" id="UP000000600">
    <property type="component" value="Unassembled WGS sequence"/>
</dbReference>
<dbReference type="GeneID" id="5034399"/>
<dbReference type="PROSITE" id="PS50011">
    <property type="entry name" value="PROTEIN_KINASE_DOM"/>
    <property type="match status" value="1"/>
</dbReference>
<dbReference type="Gene3D" id="1.10.510.10">
    <property type="entry name" value="Transferase(Phosphotransferase) domain 1"/>
    <property type="match status" value="1"/>
</dbReference>
<dbReference type="PANTHER" id="PTHR24345">
    <property type="entry name" value="SERINE/THREONINE-PROTEIN KINASE PLK"/>
    <property type="match status" value="1"/>
</dbReference>
<dbReference type="AlphaFoldDB" id="A0DDV0"/>
<dbReference type="PROSITE" id="PS00108">
    <property type="entry name" value="PROTEIN_KINASE_ST"/>
    <property type="match status" value="1"/>
</dbReference>
<protein>
    <recommendedName>
        <fullName evidence="9">Protein kinase domain-containing protein</fullName>
    </recommendedName>
</protein>
<dbReference type="PROSITE" id="PS00107">
    <property type="entry name" value="PROTEIN_KINASE_ATP"/>
    <property type="match status" value="1"/>
</dbReference>
<evidence type="ECO:0000256" key="3">
    <source>
        <dbReference type="ARBA" id="ARBA00022741"/>
    </source>
</evidence>
<name>A0DDV0_PARTE</name>
<keyword evidence="2" id="KW-0808">Transferase</keyword>
<dbReference type="InterPro" id="IPR000719">
    <property type="entry name" value="Prot_kinase_dom"/>
</dbReference>
<accession>A0DDV0</accession>
<feature type="binding site" evidence="6">
    <location>
        <position position="139"/>
    </location>
    <ligand>
        <name>ATP</name>
        <dbReference type="ChEBI" id="CHEBI:30616"/>
    </ligand>
</feature>
<keyword evidence="3 6" id="KW-0547">Nucleotide-binding</keyword>
<dbReference type="EMBL" id="CT868396">
    <property type="protein sequence ID" value="CAK81217.1"/>
    <property type="molecule type" value="Genomic_DNA"/>
</dbReference>
<dbReference type="KEGG" id="ptm:GSPATT00016058001"/>
<dbReference type="InterPro" id="IPR011009">
    <property type="entry name" value="Kinase-like_dom_sf"/>
</dbReference>
<evidence type="ECO:0000256" key="5">
    <source>
        <dbReference type="ARBA" id="ARBA00022840"/>
    </source>
</evidence>
<evidence type="ECO:0000256" key="1">
    <source>
        <dbReference type="ARBA" id="ARBA00022527"/>
    </source>
</evidence>
<feature type="domain" description="Protein kinase" evidence="9">
    <location>
        <begin position="110"/>
        <end position="388"/>
    </location>
</feature>
<dbReference type="InterPro" id="IPR017441">
    <property type="entry name" value="Protein_kinase_ATP_BS"/>
</dbReference>
<evidence type="ECO:0000256" key="4">
    <source>
        <dbReference type="ARBA" id="ARBA00022777"/>
    </source>
</evidence>
<evidence type="ECO:0000259" key="9">
    <source>
        <dbReference type="PROSITE" id="PS50011"/>
    </source>
</evidence>
<feature type="compositionally biased region" description="Polar residues" evidence="8">
    <location>
        <begin position="466"/>
        <end position="475"/>
    </location>
</feature>
<evidence type="ECO:0000256" key="6">
    <source>
        <dbReference type="PROSITE-ProRule" id="PRU10141"/>
    </source>
</evidence>
<keyword evidence="4" id="KW-0418">Kinase</keyword>
<keyword evidence="1 7" id="KW-0723">Serine/threonine-protein kinase</keyword>
<dbReference type="HOGENOM" id="CLU_584573_0_0_1"/>
<evidence type="ECO:0000313" key="11">
    <source>
        <dbReference type="Proteomes" id="UP000000600"/>
    </source>
</evidence>
<feature type="region of interest" description="Disordered" evidence="8">
    <location>
        <begin position="444"/>
        <end position="475"/>
    </location>
</feature>
<dbReference type="GO" id="GO:0005737">
    <property type="term" value="C:cytoplasm"/>
    <property type="evidence" value="ECO:0000318"/>
    <property type="project" value="GO_Central"/>
</dbReference>
<evidence type="ECO:0000256" key="7">
    <source>
        <dbReference type="RuleBase" id="RU000304"/>
    </source>
</evidence>
<dbReference type="GO" id="GO:0005524">
    <property type="term" value="F:ATP binding"/>
    <property type="evidence" value="ECO:0007669"/>
    <property type="project" value="UniProtKB-UniRule"/>
</dbReference>
<reference evidence="10 11" key="1">
    <citation type="journal article" date="2006" name="Nature">
        <title>Global trends of whole-genome duplications revealed by the ciliate Paramecium tetraurelia.</title>
        <authorList>
            <consortium name="Genoscope"/>
            <person name="Aury J.-M."/>
            <person name="Jaillon O."/>
            <person name="Duret L."/>
            <person name="Noel B."/>
            <person name="Jubin C."/>
            <person name="Porcel B.M."/>
            <person name="Segurens B."/>
            <person name="Daubin V."/>
            <person name="Anthouard V."/>
            <person name="Aiach N."/>
            <person name="Arnaiz O."/>
            <person name="Billaut A."/>
            <person name="Beisson J."/>
            <person name="Blanc I."/>
            <person name="Bouhouche K."/>
            <person name="Camara F."/>
            <person name="Duharcourt S."/>
            <person name="Guigo R."/>
            <person name="Gogendeau D."/>
            <person name="Katinka M."/>
            <person name="Keller A.-M."/>
            <person name="Kissmehl R."/>
            <person name="Klotz C."/>
            <person name="Koll F."/>
            <person name="Le Moue A."/>
            <person name="Lepere C."/>
            <person name="Malinsky S."/>
            <person name="Nowacki M."/>
            <person name="Nowak J.K."/>
            <person name="Plattner H."/>
            <person name="Poulain J."/>
            <person name="Ruiz F."/>
            <person name="Serrano V."/>
            <person name="Zagulski M."/>
            <person name="Dessen P."/>
            <person name="Betermier M."/>
            <person name="Weissenbach J."/>
            <person name="Scarpelli C."/>
            <person name="Schachter V."/>
            <person name="Sperling L."/>
            <person name="Meyer E."/>
            <person name="Cohen J."/>
            <person name="Wincker P."/>
        </authorList>
    </citation>
    <scope>NUCLEOTIDE SEQUENCE [LARGE SCALE GENOMIC DNA]</scope>
    <source>
        <strain evidence="10 11">Stock d4-2</strain>
    </source>
</reference>
<proteinExistence type="inferred from homology"/>
<dbReference type="eggNOG" id="KOG0595">
    <property type="taxonomic scope" value="Eukaryota"/>
</dbReference>
<dbReference type="PANTHER" id="PTHR24345:SF0">
    <property type="entry name" value="CELL CYCLE SERINE_THREONINE-PROTEIN KINASE CDC5_MSD2"/>
    <property type="match status" value="1"/>
</dbReference>
<dbReference type="STRING" id="5888.A0DDV0"/>